<name>A0A1Y5F8H7_9BACT</name>
<feature type="transmembrane region" description="Helical" evidence="6">
    <location>
        <begin position="389"/>
        <end position="412"/>
    </location>
</feature>
<dbReference type="EMBL" id="MAAO01000006">
    <property type="protein sequence ID" value="OUR97094.1"/>
    <property type="molecule type" value="Genomic_DNA"/>
</dbReference>
<dbReference type="AlphaFoldDB" id="A0A1Y5F8H7"/>
<dbReference type="GO" id="GO:0005886">
    <property type="term" value="C:plasma membrane"/>
    <property type="evidence" value="ECO:0007669"/>
    <property type="project" value="UniProtKB-SubCell"/>
</dbReference>
<sequence>MIFKMIYRELKSSPKFIFIFTLNLAIGLLGLVSIETFKSSFSGELESRSKSILGADLAIHGRTLLAQKKVDALSPLIGQYQRTQNIGLFSMAFGNKVSRLCYIRIIGEQYPFYGKIKLRNGESLKTPSGLNAYVYPEILKQLQVNVGDTVKIGKAQFKILGVIEDDGQQDFQMGGIAPRIYISKDGLALAELIQKGSTITYSNYFKLNSSLEEKVRKKVEYSLSDSSLKVQTPKSASGQISRILNYLNDFLGLVSLAGLFLATMGLMYLYRSFLFKRRKEIAIFQFLGLSKEKIFLILIGQLFFLSILGSLVAISFGPIVLPHLIDFFNEYLGYRLKLSYGLSATVVPFAIGVLSCLFIGLPLITPYLKQDFKFLFSHEDQVNRKTSSFLLYIPWIVFFFFISIYISHSIIIGSLLSLFLFLSLAVLFFFGNILLGKLQYLSKVGSLEKKLSWGFITRFKVSTLFIFSSLMISTTMITVIPLLRDVLLNEVERPLMKGGPSLFLFDIQPEQVASLSLLLEKNENEILTMAPLIRSRLLKINSKEVSTQVSESMTREQEREVRMRNRGVNLSYREGLDSSEKLLEGRLPRGVYNYEEDTYAEVTLEHRYADRLHVKIGDTLEFDVLGIKLLTKIVGLRSVQWSSFRPNFFIQFQKGVLNDAPKTFIAAIGASPSRDSDFVQGELFKHFPNVSIVDVTRVVNKIKGIMNSMVIILRIMTLLVFCVGLLVLYSLVSHQMILRTKDINLLKVLGLGNSSLQKIVLRESFYISFSSSFLGATLSLVLGMVISKFIFATEFVLNFSTVLVSVLMVTTLSLMVTYIATRKILLKKPSDVFSEIN</sequence>
<dbReference type="Proteomes" id="UP000196531">
    <property type="component" value="Unassembled WGS sequence"/>
</dbReference>
<dbReference type="InterPro" id="IPR003838">
    <property type="entry name" value="ABC3_permease_C"/>
</dbReference>
<evidence type="ECO:0000256" key="5">
    <source>
        <dbReference type="ARBA" id="ARBA00023136"/>
    </source>
</evidence>
<feature type="transmembrane region" description="Helical" evidence="6">
    <location>
        <begin position="461"/>
        <end position="483"/>
    </location>
</feature>
<evidence type="ECO:0000256" key="4">
    <source>
        <dbReference type="ARBA" id="ARBA00022989"/>
    </source>
</evidence>
<feature type="transmembrane region" description="Helical" evidence="6">
    <location>
        <begin position="418"/>
        <end position="440"/>
    </location>
</feature>
<evidence type="ECO:0000256" key="1">
    <source>
        <dbReference type="ARBA" id="ARBA00004651"/>
    </source>
</evidence>
<reference evidence="9" key="1">
    <citation type="journal article" date="2017" name="Proc. Natl. Acad. Sci. U.S.A.">
        <title>Simulation of Deepwater Horizon oil plume reveals substrate specialization within a complex community of hydrocarbon-degraders.</title>
        <authorList>
            <person name="Hu P."/>
            <person name="Dubinsky E.A."/>
            <person name="Probst A.J."/>
            <person name="Wang J."/>
            <person name="Sieber C.M.K."/>
            <person name="Tom L.M."/>
            <person name="Gardinali P."/>
            <person name="Banfield J.F."/>
            <person name="Atlas R.M."/>
            <person name="Andersen G.L."/>
        </authorList>
    </citation>
    <scope>NUCLEOTIDE SEQUENCE [LARGE SCALE GENOMIC DNA]</scope>
</reference>
<dbReference type="Pfam" id="PF02687">
    <property type="entry name" value="FtsX"/>
    <property type="match status" value="2"/>
</dbReference>
<organism evidence="8 9">
    <name type="scientific">Halobacteriovorax marinus</name>
    <dbReference type="NCBI Taxonomy" id="97084"/>
    <lineage>
        <taxon>Bacteria</taxon>
        <taxon>Pseudomonadati</taxon>
        <taxon>Bdellovibrionota</taxon>
        <taxon>Bacteriovoracia</taxon>
        <taxon>Bacteriovoracales</taxon>
        <taxon>Halobacteriovoraceae</taxon>
        <taxon>Halobacteriovorax</taxon>
    </lineage>
</organism>
<evidence type="ECO:0000256" key="3">
    <source>
        <dbReference type="ARBA" id="ARBA00022692"/>
    </source>
</evidence>
<feature type="transmembrane region" description="Helical" evidence="6">
    <location>
        <begin position="765"/>
        <end position="791"/>
    </location>
</feature>
<dbReference type="PANTHER" id="PTHR30287:SF1">
    <property type="entry name" value="INNER MEMBRANE PROTEIN"/>
    <property type="match status" value="1"/>
</dbReference>
<proteinExistence type="predicted"/>
<feature type="transmembrane region" description="Helical" evidence="6">
    <location>
        <begin position="340"/>
        <end position="368"/>
    </location>
</feature>
<keyword evidence="2" id="KW-1003">Cell membrane</keyword>
<feature type="transmembrane region" description="Helical" evidence="6">
    <location>
        <begin position="294"/>
        <end position="320"/>
    </location>
</feature>
<keyword evidence="3 6" id="KW-0812">Transmembrane</keyword>
<dbReference type="PANTHER" id="PTHR30287">
    <property type="entry name" value="MEMBRANE COMPONENT OF PREDICTED ABC SUPERFAMILY METABOLITE UPTAKE TRANSPORTER"/>
    <property type="match status" value="1"/>
</dbReference>
<feature type="transmembrane region" description="Helical" evidence="6">
    <location>
        <begin position="797"/>
        <end position="820"/>
    </location>
</feature>
<dbReference type="InterPro" id="IPR038766">
    <property type="entry name" value="Membrane_comp_ABC_pdt"/>
</dbReference>
<comment type="subcellular location">
    <subcellularLocation>
        <location evidence="1">Cell membrane</location>
        <topology evidence="1">Multi-pass membrane protein</topology>
    </subcellularLocation>
</comment>
<comment type="caution">
    <text evidence="8">The sequence shown here is derived from an EMBL/GenBank/DDBJ whole genome shotgun (WGS) entry which is preliminary data.</text>
</comment>
<keyword evidence="5 6" id="KW-0472">Membrane</keyword>
<feature type="transmembrane region" description="Helical" evidence="6">
    <location>
        <begin position="711"/>
        <end position="732"/>
    </location>
</feature>
<feature type="transmembrane region" description="Helical" evidence="6">
    <location>
        <begin position="16"/>
        <end position="34"/>
    </location>
</feature>
<accession>A0A1Y5F8H7</accession>
<protein>
    <recommendedName>
        <fullName evidence="7">ABC3 transporter permease C-terminal domain-containing protein</fullName>
    </recommendedName>
</protein>
<evidence type="ECO:0000313" key="9">
    <source>
        <dbReference type="Proteomes" id="UP000196531"/>
    </source>
</evidence>
<feature type="transmembrane region" description="Helical" evidence="6">
    <location>
        <begin position="250"/>
        <end position="270"/>
    </location>
</feature>
<gene>
    <name evidence="8" type="ORF">A9Q84_12245</name>
</gene>
<evidence type="ECO:0000313" key="8">
    <source>
        <dbReference type="EMBL" id="OUR97094.1"/>
    </source>
</evidence>
<evidence type="ECO:0000259" key="7">
    <source>
        <dbReference type="Pfam" id="PF02687"/>
    </source>
</evidence>
<feature type="domain" description="ABC3 transporter permease C-terminal" evidence="7">
    <location>
        <begin position="715"/>
        <end position="825"/>
    </location>
</feature>
<keyword evidence="4 6" id="KW-1133">Transmembrane helix</keyword>
<evidence type="ECO:0000256" key="6">
    <source>
        <dbReference type="SAM" id="Phobius"/>
    </source>
</evidence>
<feature type="domain" description="ABC3 transporter permease C-terminal" evidence="7">
    <location>
        <begin position="253"/>
        <end position="363"/>
    </location>
</feature>
<evidence type="ECO:0000256" key="2">
    <source>
        <dbReference type="ARBA" id="ARBA00022475"/>
    </source>
</evidence>